<keyword evidence="3" id="KW-1133">Transmembrane helix</keyword>
<evidence type="ECO:0000313" key="6">
    <source>
        <dbReference type="Proteomes" id="UP000002008"/>
    </source>
</evidence>
<evidence type="ECO:0000256" key="3">
    <source>
        <dbReference type="SAM" id="Phobius"/>
    </source>
</evidence>
<dbReference type="STRING" id="324602.Caur_0036"/>
<dbReference type="KEGG" id="cau:Caur_0036"/>
<dbReference type="CDD" id="cd07989">
    <property type="entry name" value="LPLAT_AGPAT-like"/>
    <property type="match status" value="1"/>
</dbReference>
<keyword evidence="2 5" id="KW-0012">Acyltransferase</keyword>
<keyword evidence="3" id="KW-0812">Transmembrane</keyword>
<dbReference type="PANTHER" id="PTHR10434:SF66">
    <property type="entry name" value="PHOSPHOLIPID_GLYCEROL ACYLTRANSFERASE DOMAIN-CONTAINING PROTEIN"/>
    <property type="match status" value="1"/>
</dbReference>
<reference evidence="6" key="1">
    <citation type="journal article" date="2011" name="BMC Genomics">
        <title>Complete genome sequence of the filamentous anoxygenic phototrophic bacterium Chloroflexus aurantiacus.</title>
        <authorList>
            <person name="Tang K.H."/>
            <person name="Barry K."/>
            <person name="Chertkov O."/>
            <person name="Dalin E."/>
            <person name="Han C.S."/>
            <person name="Hauser L.J."/>
            <person name="Honchak B.M."/>
            <person name="Karbach L.E."/>
            <person name="Land M.L."/>
            <person name="Lapidus A."/>
            <person name="Larimer F.W."/>
            <person name="Mikhailova N."/>
            <person name="Pitluck S."/>
            <person name="Pierson B.K."/>
            <person name="Blankenship R.E."/>
        </authorList>
    </citation>
    <scope>NUCLEOTIDE SEQUENCE [LARGE SCALE GENOMIC DNA]</scope>
    <source>
        <strain evidence="6">ATCC 29366 / DSM 635 / J-10-fl</strain>
    </source>
</reference>
<dbReference type="PATRIC" id="fig|324602.8.peg.40"/>
<keyword evidence="3" id="KW-0472">Membrane</keyword>
<dbReference type="InterPro" id="IPR002123">
    <property type="entry name" value="Plipid/glycerol_acylTrfase"/>
</dbReference>
<keyword evidence="6" id="KW-1185">Reference proteome</keyword>
<dbReference type="Proteomes" id="UP000002008">
    <property type="component" value="Chromosome"/>
</dbReference>
<dbReference type="HOGENOM" id="CLU_027938_4_5_0"/>
<feature type="domain" description="Phospholipid/glycerol acyltransferase" evidence="4">
    <location>
        <begin position="41"/>
        <end position="155"/>
    </location>
</feature>
<proteinExistence type="predicted"/>
<dbReference type="RefSeq" id="WP_012255947.1">
    <property type="nucleotide sequence ID" value="NC_010175.1"/>
</dbReference>
<dbReference type="GO" id="GO:0003841">
    <property type="term" value="F:1-acylglycerol-3-phosphate O-acyltransferase activity"/>
    <property type="evidence" value="ECO:0000318"/>
    <property type="project" value="GO_Central"/>
</dbReference>
<name>A9WAR3_CHLAA</name>
<sequence length="227" mass="25411">MFAYVVYGILYLIINFFRLIGWWRWSISGIERLPPREQGGMILVMNHINWVDIPAVGAMLPFRYRLSWLAKIEIFSHPLAGWFFRNMDVIPIRRGKRDLAALDAAAQALRNGAVLLIFPEGHRSRNGILQPGRGGAVRLAMQAGVPLVPMAITGTEHGFRGTLLRKPVHITIGEPYRVEPLPDNKIPADVMEQLTNEMMLKIAAMLPPAQRGPYAALLEAAAVKEQV</sequence>
<dbReference type="Pfam" id="PF01553">
    <property type="entry name" value="Acyltransferase"/>
    <property type="match status" value="1"/>
</dbReference>
<keyword evidence="1" id="KW-0808">Transferase</keyword>
<dbReference type="PANTHER" id="PTHR10434">
    <property type="entry name" value="1-ACYL-SN-GLYCEROL-3-PHOSPHATE ACYLTRANSFERASE"/>
    <property type="match status" value="1"/>
</dbReference>
<feature type="transmembrane region" description="Helical" evidence="3">
    <location>
        <begin position="6"/>
        <end position="25"/>
    </location>
</feature>
<dbReference type="EMBL" id="CP000909">
    <property type="protein sequence ID" value="ABY33291.1"/>
    <property type="molecule type" value="Genomic_DNA"/>
</dbReference>
<gene>
    <name evidence="5" type="ordered locus">Caur_0036</name>
</gene>
<dbReference type="SUPFAM" id="SSF69593">
    <property type="entry name" value="Glycerol-3-phosphate (1)-acyltransferase"/>
    <property type="match status" value="1"/>
</dbReference>
<organism evidence="5 6">
    <name type="scientific">Chloroflexus aurantiacus (strain ATCC 29366 / DSM 635 / J-10-fl)</name>
    <dbReference type="NCBI Taxonomy" id="324602"/>
    <lineage>
        <taxon>Bacteria</taxon>
        <taxon>Bacillati</taxon>
        <taxon>Chloroflexota</taxon>
        <taxon>Chloroflexia</taxon>
        <taxon>Chloroflexales</taxon>
        <taxon>Chloroflexineae</taxon>
        <taxon>Chloroflexaceae</taxon>
        <taxon>Chloroflexus</taxon>
    </lineage>
</organism>
<protein>
    <submittedName>
        <fullName evidence="5">Phospholipid/glycerol acyltransferase</fullName>
    </submittedName>
</protein>
<dbReference type="AlphaFoldDB" id="A9WAR3"/>
<accession>A9WAR3</accession>
<dbReference type="eggNOG" id="COG0204">
    <property type="taxonomic scope" value="Bacteria"/>
</dbReference>
<dbReference type="InParanoid" id="A9WAR3"/>
<evidence type="ECO:0000256" key="1">
    <source>
        <dbReference type="ARBA" id="ARBA00022679"/>
    </source>
</evidence>
<evidence type="ECO:0000259" key="4">
    <source>
        <dbReference type="SMART" id="SM00563"/>
    </source>
</evidence>
<dbReference type="SMART" id="SM00563">
    <property type="entry name" value="PlsC"/>
    <property type="match status" value="1"/>
</dbReference>
<dbReference type="GO" id="GO:0006654">
    <property type="term" value="P:phosphatidic acid biosynthetic process"/>
    <property type="evidence" value="ECO:0000318"/>
    <property type="project" value="GO_Central"/>
</dbReference>
<evidence type="ECO:0000313" key="5">
    <source>
        <dbReference type="EMBL" id="ABY33291.1"/>
    </source>
</evidence>
<dbReference type="FunCoup" id="A9WAR3">
    <property type="interactions" value="251"/>
</dbReference>
<evidence type="ECO:0000256" key="2">
    <source>
        <dbReference type="ARBA" id="ARBA00023315"/>
    </source>
</evidence>
<dbReference type="EnsemblBacteria" id="ABY33291">
    <property type="protein sequence ID" value="ABY33291"/>
    <property type="gene ID" value="Caur_0036"/>
</dbReference>